<reference evidence="2" key="1">
    <citation type="submission" date="2006-10" db="EMBL/GenBank/DDBJ databases">
        <title>Complete sequence of Solibacter usitatus Ellin6076.</title>
        <authorList>
            <consortium name="US DOE Joint Genome Institute"/>
            <person name="Copeland A."/>
            <person name="Lucas S."/>
            <person name="Lapidus A."/>
            <person name="Barry K."/>
            <person name="Detter J.C."/>
            <person name="Glavina del Rio T."/>
            <person name="Hammon N."/>
            <person name="Israni S."/>
            <person name="Dalin E."/>
            <person name="Tice H."/>
            <person name="Pitluck S."/>
            <person name="Thompson L.S."/>
            <person name="Brettin T."/>
            <person name="Bruce D."/>
            <person name="Han C."/>
            <person name="Tapia R."/>
            <person name="Gilna P."/>
            <person name="Schmutz J."/>
            <person name="Larimer F."/>
            <person name="Land M."/>
            <person name="Hauser L."/>
            <person name="Kyrpides N."/>
            <person name="Mikhailova N."/>
            <person name="Janssen P.H."/>
            <person name="Kuske C.R."/>
            <person name="Richardson P."/>
        </authorList>
    </citation>
    <scope>NUCLEOTIDE SEQUENCE</scope>
    <source>
        <strain evidence="2">Ellin6076</strain>
    </source>
</reference>
<dbReference type="STRING" id="234267.Acid_3349"/>
<dbReference type="GO" id="GO:0016787">
    <property type="term" value="F:hydrolase activity"/>
    <property type="evidence" value="ECO:0007669"/>
    <property type="project" value="InterPro"/>
</dbReference>
<dbReference type="OrthoDB" id="128203at2"/>
<dbReference type="Gene3D" id="2.60.120.560">
    <property type="entry name" value="Exo-inulinase, domain 1"/>
    <property type="match status" value="1"/>
</dbReference>
<dbReference type="InParanoid" id="Q021Q3"/>
<protein>
    <recommendedName>
        <fullName evidence="1">3-keto-alpha-glucoside-1,2-lyase/3-keto-2-hydroxy-glucal hydratase domain-containing protein</fullName>
    </recommendedName>
</protein>
<evidence type="ECO:0000259" key="1">
    <source>
        <dbReference type="Pfam" id="PF06439"/>
    </source>
</evidence>
<evidence type="ECO:0000313" key="2">
    <source>
        <dbReference type="EMBL" id="ABJ84322.1"/>
    </source>
</evidence>
<proteinExistence type="predicted"/>
<sequence precursor="true">MSNIRRRSFIQLAGAATISRAARAGSISLFDGKTLDGWQQIENSATSLATGGITDATAFAARLASGPDAVSEFLRTQLQDVAKGPLPALVKGVNQILAGPSIYEAARFHGVVLRRETEGLLRRNPRGQQLARLNKLLLEDAYSSELAKSAETGWIVKEGAMASTGSGRGVIYTAQDYSRYRLMFTMRHVSGNPDHQACVLIFCTRPQGDEKPLDALAGIQFQVPNGGHWDYRPGMNNSGGTEFTSVNKPRFDIHGWSRVEILADAALGVARMAVAQPPGAQAVEVLDFKDPSAGKVGPIAWQMHNAGLFDEYKDVTIEPDPKDDGLISTR</sequence>
<dbReference type="Pfam" id="PF06439">
    <property type="entry name" value="3keto-disac_hyd"/>
    <property type="match status" value="1"/>
</dbReference>
<dbReference type="AlphaFoldDB" id="Q021Q3"/>
<gene>
    <name evidence="2" type="ordered locus">Acid_3349</name>
</gene>
<dbReference type="KEGG" id="sus:Acid_3349"/>
<dbReference type="InterPro" id="IPR010496">
    <property type="entry name" value="AL/BT2_dom"/>
</dbReference>
<dbReference type="HOGENOM" id="CLU_841721_0_0_0"/>
<feature type="domain" description="3-keto-alpha-glucoside-1,2-lyase/3-keto-2-hydroxy-glucal hydratase" evidence="1">
    <location>
        <begin position="148"/>
        <end position="317"/>
    </location>
</feature>
<organism evidence="2">
    <name type="scientific">Solibacter usitatus (strain Ellin6076)</name>
    <dbReference type="NCBI Taxonomy" id="234267"/>
    <lineage>
        <taxon>Bacteria</taxon>
        <taxon>Pseudomonadati</taxon>
        <taxon>Acidobacteriota</taxon>
        <taxon>Terriglobia</taxon>
        <taxon>Bryobacterales</taxon>
        <taxon>Solibacteraceae</taxon>
        <taxon>Candidatus Solibacter</taxon>
    </lineage>
</organism>
<dbReference type="EMBL" id="CP000473">
    <property type="protein sequence ID" value="ABJ84322.1"/>
    <property type="molecule type" value="Genomic_DNA"/>
</dbReference>
<name>Q021Q3_SOLUE</name>
<accession>Q021Q3</accession>
<dbReference type="eggNOG" id="COG3518">
    <property type="taxonomic scope" value="Bacteria"/>
</dbReference>